<organism evidence="1 2">
    <name type="scientific">Floridaenema flaviceps BLCC-F50</name>
    <dbReference type="NCBI Taxonomy" id="3153642"/>
    <lineage>
        <taxon>Bacteria</taxon>
        <taxon>Bacillati</taxon>
        <taxon>Cyanobacteriota</taxon>
        <taxon>Cyanophyceae</taxon>
        <taxon>Oscillatoriophycideae</taxon>
        <taxon>Aerosakkonematales</taxon>
        <taxon>Aerosakkonemataceae</taxon>
        <taxon>Floridanema</taxon>
        <taxon>Floridanema flaviceps</taxon>
    </lineage>
</organism>
<dbReference type="Pfam" id="PF05019">
    <property type="entry name" value="Coq4"/>
    <property type="match status" value="1"/>
</dbReference>
<dbReference type="InterPro" id="IPR007715">
    <property type="entry name" value="Coq4"/>
</dbReference>
<comment type="caution">
    <text evidence="1">The sequence shown here is derived from an EMBL/GenBank/DDBJ whole genome shotgun (WGS) entry which is preliminary data.</text>
</comment>
<evidence type="ECO:0000313" key="2">
    <source>
        <dbReference type="Proteomes" id="UP001576784"/>
    </source>
</evidence>
<sequence length="178" mass="20313">MKSMLNPGNAQNNSTSRIQQFFDFLDRTSELTGRNVPQIVHIEELRVLPSGTFGRAVADFLDQNHLTPFSTGSRRKQLHDTIHVLTGYGSDPVGEAEVQAFLLGNKFNLFNLTIGLGLLRLIHKQLLLNQTTVANFSWERLWRAYQRGSHVRLDPDTWQPEHLWELPLHKVQAFIGIS</sequence>
<keyword evidence="2" id="KW-1185">Reference proteome</keyword>
<evidence type="ECO:0000313" key="1">
    <source>
        <dbReference type="EMBL" id="MFB2897015.1"/>
    </source>
</evidence>
<proteinExistence type="predicted"/>
<reference evidence="1 2" key="1">
    <citation type="submission" date="2024-09" db="EMBL/GenBank/DDBJ databases">
        <title>Floridaenema gen nov. (Aerosakkonemataceae, Aerosakkonematales ord. nov., Cyanobacteria) from benthic tropical and subtropical fresh waters, with the description of four new species.</title>
        <authorList>
            <person name="Moretto J.A."/>
            <person name="Berthold D.E."/>
            <person name="Lefler F.W."/>
            <person name="Huang I.-S."/>
            <person name="Laughinghouse H. IV."/>
        </authorList>
    </citation>
    <scope>NUCLEOTIDE SEQUENCE [LARGE SCALE GENOMIC DNA]</scope>
    <source>
        <strain evidence="1 2">BLCC-F50</strain>
    </source>
</reference>
<dbReference type="Proteomes" id="UP001576784">
    <property type="component" value="Unassembled WGS sequence"/>
</dbReference>
<protein>
    <submittedName>
        <fullName evidence="1">Coq4 family protein</fullName>
    </submittedName>
</protein>
<dbReference type="RefSeq" id="WP_413266633.1">
    <property type="nucleotide sequence ID" value="NZ_JBHFNR010000231.1"/>
</dbReference>
<name>A0ABV4XZ57_9CYAN</name>
<gene>
    <name evidence="1" type="ORF">ACE1CI_29220</name>
</gene>
<dbReference type="EMBL" id="JBHFNR010000231">
    <property type="protein sequence ID" value="MFB2897015.1"/>
    <property type="molecule type" value="Genomic_DNA"/>
</dbReference>
<accession>A0ABV4XZ57</accession>